<evidence type="ECO:0000313" key="3">
    <source>
        <dbReference type="Proteomes" id="UP001501455"/>
    </source>
</evidence>
<keyword evidence="3" id="KW-1185">Reference proteome</keyword>
<proteinExistence type="predicted"/>
<feature type="region of interest" description="Disordered" evidence="1">
    <location>
        <begin position="1"/>
        <end position="23"/>
    </location>
</feature>
<protein>
    <submittedName>
        <fullName evidence="2">Uncharacterized protein</fullName>
    </submittedName>
</protein>
<gene>
    <name evidence="2" type="ORF">GCM10019016_045920</name>
</gene>
<comment type="caution">
    <text evidence="2">The sequence shown here is derived from an EMBL/GenBank/DDBJ whole genome shotgun (WGS) entry which is preliminary data.</text>
</comment>
<name>A0ABP6TQA8_9ACTN</name>
<feature type="compositionally biased region" description="Polar residues" evidence="1">
    <location>
        <begin position="76"/>
        <end position="86"/>
    </location>
</feature>
<feature type="compositionally biased region" description="Polar residues" evidence="1">
    <location>
        <begin position="107"/>
        <end position="117"/>
    </location>
</feature>
<accession>A0ABP6TQA8</accession>
<reference evidence="3" key="1">
    <citation type="journal article" date="2019" name="Int. J. Syst. Evol. Microbiol.">
        <title>The Global Catalogue of Microorganisms (GCM) 10K type strain sequencing project: providing services to taxonomists for standard genome sequencing and annotation.</title>
        <authorList>
            <consortium name="The Broad Institute Genomics Platform"/>
            <consortium name="The Broad Institute Genome Sequencing Center for Infectious Disease"/>
            <person name="Wu L."/>
            <person name="Ma J."/>
        </authorList>
    </citation>
    <scope>NUCLEOTIDE SEQUENCE [LARGE SCALE GENOMIC DNA]</scope>
    <source>
        <strain evidence="3">JCM 4816</strain>
    </source>
</reference>
<organism evidence="2 3">
    <name type="scientific">Streptomyces prasinosporus</name>
    <dbReference type="NCBI Taxonomy" id="68256"/>
    <lineage>
        <taxon>Bacteria</taxon>
        <taxon>Bacillati</taxon>
        <taxon>Actinomycetota</taxon>
        <taxon>Actinomycetes</taxon>
        <taxon>Kitasatosporales</taxon>
        <taxon>Streptomycetaceae</taxon>
        <taxon>Streptomyces</taxon>
        <taxon>Streptomyces albogriseolus group</taxon>
    </lineage>
</organism>
<evidence type="ECO:0000313" key="2">
    <source>
        <dbReference type="EMBL" id="GAA3497489.1"/>
    </source>
</evidence>
<evidence type="ECO:0000256" key="1">
    <source>
        <dbReference type="SAM" id="MobiDB-lite"/>
    </source>
</evidence>
<dbReference type="Proteomes" id="UP001501455">
    <property type="component" value="Unassembled WGS sequence"/>
</dbReference>
<dbReference type="EMBL" id="BAAAXF010000033">
    <property type="protein sequence ID" value="GAA3497489.1"/>
    <property type="molecule type" value="Genomic_DNA"/>
</dbReference>
<sequence length="149" mass="15542">MLTTFSERAHAARAPGGGATGFLPGAGDPYELVAGTRAVAGGAAFLSPTVARCVVGGLGGTGRPARRRRPACVAANSATETRSPTTVPIPDVCRTRDGRSCAKPATSRWSPLSTKSMVTDRRRRPMRSRSAIVACRTRRRPGRAGELPG</sequence>
<feature type="region of interest" description="Disordered" evidence="1">
    <location>
        <begin position="58"/>
        <end position="129"/>
    </location>
</feature>